<dbReference type="InParanoid" id="A0A420WD40"/>
<name>A0A420WD40_9PROT</name>
<evidence type="ECO:0000313" key="2">
    <source>
        <dbReference type="Proteomes" id="UP000282211"/>
    </source>
</evidence>
<sequence>MPSPRYFRHATASVSEDVDLFLLRLSCADFPDWADLTAEDFEDFPLNWEAGTMYFVDNTEPITSQGKTYIPWQFEFTPPAQGDDVSAANLRFENIDRRIGEAVKLLPSDAEIIVEAEHILAATPDIIEESFTVFKISTIRLQPLSVETDMSPPDDSLEPFCSYRFHPAVTPGVFA</sequence>
<evidence type="ECO:0000313" key="1">
    <source>
        <dbReference type="EMBL" id="RKQ68939.1"/>
    </source>
</evidence>
<dbReference type="RefSeq" id="WP_121100760.1">
    <property type="nucleotide sequence ID" value="NZ_RBII01000002.1"/>
</dbReference>
<keyword evidence="2" id="KW-1185">Reference proteome</keyword>
<accession>A0A420WD40</accession>
<dbReference type="Proteomes" id="UP000282211">
    <property type="component" value="Unassembled WGS sequence"/>
</dbReference>
<dbReference type="AlphaFoldDB" id="A0A420WD40"/>
<organism evidence="1 2">
    <name type="scientific">Litorimonas taeanensis</name>
    <dbReference type="NCBI Taxonomy" id="568099"/>
    <lineage>
        <taxon>Bacteria</taxon>
        <taxon>Pseudomonadati</taxon>
        <taxon>Pseudomonadota</taxon>
        <taxon>Alphaproteobacteria</taxon>
        <taxon>Maricaulales</taxon>
        <taxon>Robiginitomaculaceae</taxon>
    </lineage>
</organism>
<protein>
    <submittedName>
        <fullName evidence="1">Uncharacterized protein</fullName>
    </submittedName>
</protein>
<gene>
    <name evidence="1" type="ORF">DES40_1715</name>
</gene>
<reference evidence="1 2" key="1">
    <citation type="submission" date="2018-10" db="EMBL/GenBank/DDBJ databases">
        <title>Genomic Encyclopedia of Type Strains, Phase IV (KMG-IV): sequencing the most valuable type-strain genomes for metagenomic binning, comparative biology and taxonomic classification.</title>
        <authorList>
            <person name="Goeker M."/>
        </authorList>
    </citation>
    <scope>NUCLEOTIDE SEQUENCE [LARGE SCALE GENOMIC DNA]</scope>
    <source>
        <strain evidence="1 2">DSM 22008</strain>
    </source>
</reference>
<comment type="caution">
    <text evidence="1">The sequence shown here is derived from an EMBL/GenBank/DDBJ whole genome shotgun (WGS) entry which is preliminary data.</text>
</comment>
<dbReference type="EMBL" id="RBII01000002">
    <property type="protein sequence ID" value="RKQ68939.1"/>
    <property type="molecule type" value="Genomic_DNA"/>
</dbReference>
<proteinExistence type="predicted"/>
<dbReference type="OrthoDB" id="7691601at2"/>